<protein>
    <submittedName>
        <fullName evidence="1">Peptidase S8/S53 domain-containing protein</fullName>
    </submittedName>
</protein>
<comment type="caution">
    <text evidence="1">The sequence shown here is derived from an EMBL/GenBank/DDBJ whole genome shotgun (WGS) entry which is preliminary data.</text>
</comment>
<evidence type="ECO:0000313" key="2">
    <source>
        <dbReference type="Proteomes" id="UP000724584"/>
    </source>
</evidence>
<gene>
    <name evidence="1" type="ORF">F5144DRAFT_551473</name>
</gene>
<organism evidence="1 2">
    <name type="scientific">Chaetomium tenue</name>
    <dbReference type="NCBI Taxonomy" id="1854479"/>
    <lineage>
        <taxon>Eukaryota</taxon>
        <taxon>Fungi</taxon>
        <taxon>Dikarya</taxon>
        <taxon>Ascomycota</taxon>
        <taxon>Pezizomycotina</taxon>
        <taxon>Sordariomycetes</taxon>
        <taxon>Sordariomycetidae</taxon>
        <taxon>Sordariales</taxon>
        <taxon>Chaetomiaceae</taxon>
        <taxon>Chaetomium</taxon>
    </lineage>
</organism>
<keyword evidence="2" id="KW-1185">Reference proteome</keyword>
<sequence>MPGPVRVVRGALWFDPIDICADISVNTGQGKGLVVLIEQYGLFGAWTTSQRGSPAPPDETLEKLISNGAFEQLSLDTLASGSPAIRYKPQEKRALAVRLGYCLMDFFDSDLSSKRIYFLGAPSKSSGSETLYLSFDSGSSATDESHIFRVGHPALLSFAKLLLEIEFGKIIDLEVTRHYGATNRATWAALCEMVDMLEEERDDSYVQAIRGCLMVHSQISKALRLSGADSKSAELTIRKEIYRELVCKLEDGLVESIPRYQRKRQRSESPEPFTRRKSNARATRSSWDTALSNQARTLEHPPPGSPAHTSPGAWTKRVSVEAVNPIPIPRTRRPWIPLPKSTGLFDDYTPDNVLPDVAAHADSFINHHRSIYDNLIQITPDMPRIKVAVLDTGLDVGHPSIQANVEQIKDVKSWLPANSAAGSDPCGHGTHVIGLLLDVAPDCDVYVAQIADNKNPLSLHQIAKAVDHAVTVWQVDIISMSFGVLDEREDGCVELRAALLRAHAAKVLMFAAASNTGGVDPAPAFPARLSNVFCIYSVCLAAASLVVPLDQAQIGDILRDADCGGDGGSLALVRMPELAAR</sequence>
<evidence type="ECO:0000313" key="1">
    <source>
        <dbReference type="EMBL" id="KAH6616958.1"/>
    </source>
</evidence>
<accession>A0ACB7NW60</accession>
<reference evidence="1 2" key="1">
    <citation type="journal article" date="2021" name="Nat. Commun.">
        <title>Genetic determinants of endophytism in the Arabidopsis root mycobiome.</title>
        <authorList>
            <person name="Mesny F."/>
            <person name="Miyauchi S."/>
            <person name="Thiergart T."/>
            <person name="Pickel B."/>
            <person name="Atanasova L."/>
            <person name="Karlsson M."/>
            <person name="Huettel B."/>
            <person name="Barry K.W."/>
            <person name="Haridas S."/>
            <person name="Chen C."/>
            <person name="Bauer D."/>
            <person name="Andreopoulos W."/>
            <person name="Pangilinan J."/>
            <person name="LaButti K."/>
            <person name="Riley R."/>
            <person name="Lipzen A."/>
            <person name="Clum A."/>
            <person name="Drula E."/>
            <person name="Henrissat B."/>
            <person name="Kohler A."/>
            <person name="Grigoriev I.V."/>
            <person name="Martin F.M."/>
            <person name="Hacquard S."/>
        </authorList>
    </citation>
    <scope>NUCLEOTIDE SEQUENCE [LARGE SCALE GENOMIC DNA]</scope>
    <source>
        <strain evidence="1 2">MPI-SDFR-AT-0079</strain>
    </source>
</reference>
<proteinExistence type="predicted"/>
<dbReference type="EMBL" id="JAGIZQ010000007">
    <property type="protein sequence ID" value="KAH6616958.1"/>
    <property type="molecule type" value="Genomic_DNA"/>
</dbReference>
<dbReference type="Proteomes" id="UP000724584">
    <property type="component" value="Unassembled WGS sequence"/>
</dbReference>
<name>A0ACB7NW60_9PEZI</name>